<evidence type="ECO:0000256" key="1">
    <source>
        <dbReference type="SAM" id="MobiDB-lite"/>
    </source>
</evidence>
<sequence>MANSKLPYARDPIPQDKEPPRFEPENIG</sequence>
<dbReference type="EMBL" id="UINC01080702">
    <property type="protein sequence ID" value="SVC23887.1"/>
    <property type="molecule type" value="Genomic_DNA"/>
</dbReference>
<name>A0A382KLS3_9ZZZZ</name>
<proteinExistence type="predicted"/>
<feature type="compositionally biased region" description="Basic and acidic residues" evidence="1">
    <location>
        <begin position="13"/>
        <end position="28"/>
    </location>
</feature>
<organism evidence="2">
    <name type="scientific">marine metagenome</name>
    <dbReference type="NCBI Taxonomy" id="408172"/>
    <lineage>
        <taxon>unclassified sequences</taxon>
        <taxon>metagenomes</taxon>
        <taxon>ecological metagenomes</taxon>
    </lineage>
</organism>
<feature type="non-terminal residue" evidence="2">
    <location>
        <position position="28"/>
    </location>
</feature>
<reference evidence="2" key="1">
    <citation type="submission" date="2018-05" db="EMBL/GenBank/DDBJ databases">
        <authorList>
            <person name="Lanie J.A."/>
            <person name="Ng W.-L."/>
            <person name="Kazmierczak K.M."/>
            <person name="Andrzejewski T.M."/>
            <person name="Davidsen T.M."/>
            <person name="Wayne K.J."/>
            <person name="Tettelin H."/>
            <person name="Glass J.I."/>
            <person name="Rusch D."/>
            <person name="Podicherti R."/>
            <person name="Tsui H.-C.T."/>
            <person name="Winkler M.E."/>
        </authorList>
    </citation>
    <scope>NUCLEOTIDE SEQUENCE</scope>
</reference>
<dbReference type="AlphaFoldDB" id="A0A382KLS3"/>
<accession>A0A382KLS3</accession>
<gene>
    <name evidence="2" type="ORF">METZ01_LOCUS276741</name>
</gene>
<protein>
    <submittedName>
        <fullName evidence="2">Uncharacterized protein</fullName>
    </submittedName>
</protein>
<feature type="region of interest" description="Disordered" evidence="1">
    <location>
        <begin position="1"/>
        <end position="28"/>
    </location>
</feature>
<evidence type="ECO:0000313" key="2">
    <source>
        <dbReference type="EMBL" id="SVC23887.1"/>
    </source>
</evidence>